<evidence type="ECO:0000256" key="10">
    <source>
        <dbReference type="SAM" id="Phobius"/>
    </source>
</evidence>
<dbReference type="Gene3D" id="1.25.40.20">
    <property type="entry name" value="Ankyrin repeat-containing domain"/>
    <property type="match status" value="4"/>
</dbReference>
<dbReference type="SMART" id="SM00100">
    <property type="entry name" value="cNMP"/>
    <property type="match status" value="2"/>
</dbReference>
<feature type="compositionally biased region" description="Basic and acidic residues" evidence="9">
    <location>
        <begin position="1328"/>
        <end position="1337"/>
    </location>
</feature>
<evidence type="ECO:0000313" key="13">
    <source>
        <dbReference type="Proteomes" id="UP000751190"/>
    </source>
</evidence>
<feature type="region of interest" description="Disordered" evidence="9">
    <location>
        <begin position="1"/>
        <end position="25"/>
    </location>
</feature>
<evidence type="ECO:0000256" key="4">
    <source>
        <dbReference type="ARBA" id="ARBA00022692"/>
    </source>
</evidence>
<keyword evidence="8" id="KW-0040">ANK repeat</keyword>
<feature type="compositionally biased region" description="Low complexity" evidence="9">
    <location>
        <begin position="1050"/>
        <end position="1063"/>
    </location>
</feature>
<dbReference type="InterPro" id="IPR005821">
    <property type="entry name" value="Ion_trans_dom"/>
</dbReference>
<dbReference type="SUPFAM" id="SSF51206">
    <property type="entry name" value="cAMP-binding domain-like"/>
    <property type="match status" value="2"/>
</dbReference>
<feature type="compositionally biased region" description="Basic and acidic residues" evidence="9">
    <location>
        <begin position="2679"/>
        <end position="2688"/>
    </location>
</feature>
<feature type="repeat" description="ANK" evidence="8">
    <location>
        <begin position="853"/>
        <end position="885"/>
    </location>
</feature>
<dbReference type="InterPro" id="IPR014710">
    <property type="entry name" value="RmlC-like_jellyroll"/>
</dbReference>
<sequence length="2688" mass="294694">MKQLWGGQPQQPASEPSAPRRERQQADRMRLNTLQTDIEKSLDQNGTARALGQPQAQSWWDRLMANGVGFLTGGMGASTSTQRRGGLHQSGSKRVRRHVTWSTVLVSSKLDVGGQKEDGDGLLARDWRELAATNARTFASLIQLPHTTYEFVMAPLRVAFADEMLIAAIPTDALMDVLALLDVAKTLHDGPPAGAAKAATRPWARFNQRLLLALNCAGIAMLWIARPLFSTTPVLWHVAQGVRFVRYLDMHGHIVRYEDDIRTRYTLVGLYKYIILTVGHAHLFACLWWAIAQVQRWYDGVGEFPADSWVMQNLRFSGNPRFNMEANRASEKYALSLYMAFAGLTTSGYGAITIRTVPELVLCAVVCQYQIIFYARVLGTMFHFLFRTDETVKAFKSLLRVVNAYVSARQLPFTLHRRLTAHFEFQHKKTTLRSKHVYTQMPELLRTKTAHAINAAHIFNCRIFTGCNEQFLRKVVVSLTERYLMPLEVLFRQHDASRELYFCTDGSMHVRKDARFVRTIRGDANQGTIVGEAAFILGVHQPYSVGAVGTGDVSLLVLSKRQFESYIASYPEQLDVVTSNLLKQFDVDKQGKSLTNHNKQLEEDEAIEYEELKAIVSAAMVRRNEATLAQITYAASEGDIDTVKLLAAHGLDINAGDYDARSTLHLAASEGNVKVVQLLLELDADPNAKDRWGGTPLRDAVNGKHEALCTILREAGATMTLDDPAGALCDAASQGQLDYLATLLANGIDINSYDYDRRSALHLAASEGKTRVVEFLIQNLADVNFLDRFNQSAIDDAIQHRESATASVLRDNGGKPNKDKAVARLLLAIEEGDLEMLGMLTKAGMDINQPNYDSRTALHHAAAHGQLTVVDFLTYHQAEVNVVDRWLNTPVVDAITHGYADVALLLYSLGGRPYIASPDPRSSINMAMERMAGEEVIHIMRKINVIKSEGKASAKQLASKQRNLKVLLEKFAGNLSKYEAVLKPLTSALLLAVPRWAAMLGAANDGSVASSQDLGSLAGSEDSEFEWSDEEDEVAELAAGVASAPVADADGAAAGAPAPRRPSQFGEGENSDMEKKALAMDPEEAKRKSKDLFKALMRVLLQTPKINDGLEAMRLVYHERLKECEARLNEEGVALVDQTKRVHNDAIMLFLKTDMRLSPQFSKVVSQEVLASPAFDANGLVPGLHKHVFLSLFFSPSLVSTLSTLNGKTPSELEFSAQRLVRRSSVLSDTVAKAGALVARRGSRRSSAEFGSRRRSADSRMSGADSSEREAFDAHRRASRMTGGAEVETHSAALAKAAAAYNAKAAAASGCGSWLSSALFGNRASRRSSTEVARRESAQLSRTGSVQAAPPSRAPGVRRTSLETFFKTVGGMAKRRSHEADVGGGGGQRSANVGRSLPDAGGGSRSVAGGAALELSPNRPSHGSRLSGQDAAGLPDRVAAVQLQADTETLAYDIGEAAYLIACVFHTFNLDQRGVVSVKKIKTSLRAADATGEVGRSEIGPLLKKLSVSVTDGPKGILDEANFFVSFSLWVQGSLSVEKDEFILPPIRFASDVLDSEALSQYEERALWDRRLAASKARTLEEEGGDDGEAGNQHGNLASLAVALNMQLVASGTPLDDAAQDGAPASAGEDVAGAEARPNEAEEAIAAAAREKEQATLVNRLRIDHMLHQIRRKKAALDAAGQRYAPVDVSDAILLLEDAADDTTMIKKQEFITWSEEVIGIKWTGGEEVTWFELEIALADRRKAADGTSGLFSFFDRLWHGTNDAEVAWYIFDPKSPTLLYLRCVFAAVAIYYFFFVPIRISFHPHVRDMAWVAALDYTCDALCYVQICATFFMPYVNKKGVMTSSLEKIRRHYLANRFGWDVAATFPLDLLTIAVLSSDDAAVLVPWLRVPRLLHLLNFTTLLSAWSSKFEEANTKIVLVRHFVTLVIFLHYNACAWNMVGFDSAVDNSLKHRWPDDFYNVQFRGFTSVTASHLPDDWSLGHQWLVCAFWSTCMLVSQGHNIVYGNFAEIGFALFLCTLNLTVYAIIVGQISTMVMKRDEDNLAKRLHLEAVQGYVTSLSLPDELVHEIKHHFTAKVSGLSHDVDDDGLLSSLPLPLKVDVKRTICKATVAKTLALDGCDEAFIDAFCVQLKEGFYEAGESVYRTNEVSQKIYVVKSGVVEVFVVLASSDEDGKDEEVLQFKAINGDAVGEIAFVFNMRHSNNARASLSGSAVNFELTREDFRDLLKYFPEQDEVLMRNIVREWDADGPGGDNKSVRSKSSRTSRGTKKTANSKGGDSVAPSVSAKGSRMSASDKRSSRSRGASTVVDKNAIDNDAKIYKHIQDAKSKREDEYTVRLCEACARGDMAAVTRLIVDYEINVNRGDYDQRTPLHLAACEGKMEVMELLIKEGADVHARDRYHGTPLTDAIREKHIKCAELLRAQGASLVNEQMASKLLLEQHGAKRAADVPSGKPYAIVARRSLVTTESEEYATQTELERDIKQAVEELNESRRIATKVRKLLMEVIVRERRREALANVPATFWEELRTFIVDSVAAQRWLGSLKELRAKVLKLRAVTRSHSLEALMHTPDVQNCLLNMDKIVSLAVNHLRIKAPGELRSDGGAPGDGASVAGMADATSSEDEMDDPPQRAESARAAGAAAAAPSAASAGDLQAREPAAASAGADVAERGEPVARPSYAPERRAQGPEV</sequence>
<dbReference type="Pfam" id="PF00520">
    <property type="entry name" value="Ion_trans"/>
    <property type="match status" value="1"/>
</dbReference>
<feature type="region of interest" description="Disordered" evidence="9">
    <location>
        <begin position="2595"/>
        <end position="2688"/>
    </location>
</feature>
<feature type="compositionally biased region" description="Low complexity" evidence="9">
    <location>
        <begin position="2633"/>
        <end position="2648"/>
    </location>
</feature>
<feature type="compositionally biased region" description="Polar residues" evidence="9">
    <location>
        <begin position="1418"/>
        <end position="1427"/>
    </location>
</feature>
<dbReference type="InterPro" id="IPR045319">
    <property type="entry name" value="KAT/AKT"/>
</dbReference>
<feature type="compositionally biased region" description="Basic residues" evidence="9">
    <location>
        <begin position="2257"/>
        <end position="2269"/>
    </location>
</feature>
<evidence type="ECO:0000259" key="11">
    <source>
        <dbReference type="PROSITE" id="PS50042"/>
    </source>
</evidence>
<feature type="region of interest" description="Disordered" evidence="9">
    <location>
        <begin position="1373"/>
        <end position="1431"/>
    </location>
</feature>
<reference evidence="12" key="1">
    <citation type="submission" date="2021-05" db="EMBL/GenBank/DDBJ databases">
        <title>The genome of the haptophyte Pavlova lutheri (Diacronema luteri, Pavlovales) - a model for lipid biosynthesis in eukaryotic algae.</title>
        <authorList>
            <person name="Hulatt C.J."/>
            <person name="Posewitz M.C."/>
        </authorList>
    </citation>
    <scope>NUCLEOTIDE SEQUENCE</scope>
    <source>
        <strain evidence="12">NIVA-4/92</strain>
    </source>
</reference>
<dbReference type="CDD" id="cd00038">
    <property type="entry name" value="CAP_ED"/>
    <property type="match status" value="2"/>
</dbReference>
<feature type="compositionally biased region" description="Basic and acidic residues" evidence="9">
    <location>
        <begin position="1266"/>
        <end position="1276"/>
    </location>
</feature>
<feature type="region of interest" description="Disordered" evidence="9">
    <location>
        <begin position="1615"/>
        <end position="1640"/>
    </location>
</feature>
<dbReference type="InterPro" id="IPR018490">
    <property type="entry name" value="cNMP-bd_dom_sf"/>
</dbReference>
<dbReference type="OrthoDB" id="426293at2759"/>
<feature type="domain" description="Cyclic nucleotide-binding" evidence="11">
    <location>
        <begin position="463"/>
        <end position="584"/>
    </location>
</feature>
<feature type="repeat" description="ANK" evidence="8">
    <location>
        <begin position="756"/>
        <end position="788"/>
    </location>
</feature>
<dbReference type="Gene3D" id="1.10.287.70">
    <property type="match status" value="2"/>
</dbReference>
<keyword evidence="5 10" id="KW-1133">Transmembrane helix</keyword>
<feature type="region of interest" description="Disordered" evidence="9">
    <location>
        <begin position="2245"/>
        <end position="2308"/>
    </location>
</feature>
<comment type="caution">
    <text evidence="12">The sequence shown here is derived from an EMBL/GenBank/DDBJ whole genome shotgun (WGS) entry which is preliminary data.</text>
</comment>
<dbReference type="Pfam" id="PF12796">
    <property type="entry name" value="Ank_2"/>
    <property type="match status" value="4"/>
</dbReference>
<dbReference type="PANTHER" id="PTHR45743">
    <property type="entry name" value="POTASSIUM CHANNEL AKT1"/>
    <property type="match status" value="1"/>
</dbReference>
<gene>
    <name evidence="12" type="ORF">KFE25_000915</name>
</gene>
<feature type="repeat" description="ANK" evidence="8">
    <location>
        <begin position="2367"/>
        <end position="2399"/>
    </location>
</feature>
<evidence type="ECO:0000256" key="7">
    <source>
        <dbReference type="ARBA" id="ARBA00023136"/>
    </source>
</evidence>
<comment type="similarity">
    <text evidence="2">Belongs to the potassium channel family. Plant (TC 1.A.1.4) subfamily.</text>
</comment>
<dbReference type="InterPro" id="IPR000595">
    <property type="entry name" value="cNMP-bd_dom"/>
</dbReference>
<organism evidence="12 13">
    <name type="scientific">Diacronema lutheri</name>
    <name type="common">Unicellular marine alga</name>
    <name type="synonym">Monochrysis lutheri</name>
    <dbReference type="NCBI Taxonomy" id="2081491"/>
    <lineage>
        <taxon>Eukaryota</taxon>
        <taxon>Haptista</taxon>
        <taxon>Haptophyta</taxon>
        <taxon>Pavlovophyceae</taxon>
        <taxon>Pavlovales</taxon>
        <taxon>Pavlovaceae</taxon>
        <taxon>Diacronema</taxon>
    </lineage>
</organism>
<keyword evidence="4 10" id="KW-0812">Transmembrane</keyword>
<proteinExistence type="inferred from homology"/>
<dbReference type="SUPFAM" id="SSF48403">
    <property type="entry name" value="Ankyrin repeat"/>
    <property type="match status" value="2"/>
</dbReference>
<feature type="transmembrane region" description="Helical" evidence="10">
    <location>
        <begin position="2011"/>
        <end position="2029"/>
    </location>
</feature>
<evidence type="ECO:0000256" key="8">
    <source>
        <dbReference type="PROSITE-ProRule" id="PRU00023"/>
    </source>
</evidence>
<accession>A0A8J5XF39</accession>
<evidence type="ECO:0000256" key="2">
    <source>
        <dbReference type="ARBA" id="ARBA00007929"/>
    </source>
</evidence>
<feature type="region of interest" description="Disordered" evidence="9">
    <location>
        <begin position="1050"/>
        <end position="1083"/>
    </location>
</feature>
<feature type="region of interest" description="Disordered" evidence="9">
    <location>
        <begin position="1007"/>
        <end position="1029"/>
    </location>
</feature>
<evidence type="ECO:0000256" key="3">
    <source>
        <dbReference type="ARBA" id="ARBA00022448"/>
    </source>
</evidence>
<dbReference type="PANTHER" id="PTHR45743:SF2">
    <property type="entry name" value="POTASSIUM CHANNEL AKT1"/>
    <property type="match status" value="1"/>
</dbReference>
<keyword evidence="6" id="KW-0406">Ion transport</keyword>
<dbReference type="InterPro" id="IPR036770">
    <property type="entry name" value="Ankyrin_rpt-contain_sf"/>
</dbReference>
<dbReference type="SUPFAM" id="SSF81324">
    <property type="entry name" value="Voltage-gated potassium channels"/>
    <property type="match status" value="2"/>
</dbReference>
<keyword evidence="7 10" id="KW-0472">Membrane</keyword>
<evidence type="ECO:0000256" key="1">
    <source>
        <dbReference type="ARBA" id="ARBA00004141"/>
    </source>
</evidence>
<keyword evidence="3" id="KW-0813">Transport</keyword>
<dbReference type="EMBL" id="JAGTXO010000039">
    <property type="protein sequence ID" value="KAG8459559.1"/>
    <property type="molecule type" value="Genomic_DNA"/>
</dbReference>
<feature type="transmembrane region" description="Helical" evidence="10">
    <location>
        <begin position="1780"/>
        <end position="1799"/>
    </location>
</feature>
<feature type="region of interest" description="Disordered" evidence="9">
    <location>
        <begin position="1325"/>
        <end position="1361"/>
    </location>
</feature>
<dbReference type="Gene3D" id="1.10.287.630">
    <property type="entry name" value="Helix hairpin bin"/>
    <property type="match status" value="1"/>
</dbReference>
<feature type="transmembrane region" description="Helical" evidence="10">
    <location>
        <begin position="1919"/>
        <end position="1941"/>
    </location>
</feature>
<dbReference type="Gene3D" id="2.60.120.10">
    <property type="entry name" value="Jelly Rolls"/>
    <property type="match status" value="2"/>
</dbReference>
<dbReference type="SMART" id="SM00248">
    <property type="entry name" value="ANK"/>
    <property type="match status" value="11"/>
</dbReference>
<feature type="compositionally biased region" description="Basic and acidic residues" evidence="9">
    <location>
        <begin position="1072"/>
        <end position="1083"/>
    </location>
</feature>
<feature type="region of interest" description="Disordered" evidence="9">
    <location>
        <begin position="1245"/>
        <end position="1285"/>
    </location>
</feature>
<protein>
    <recommendedName>
        <fullName evidence="11">Cyclic nucleotide-binding domain-containing protein</fullName>
    </recommendedName>
</protein>
<dbReference type="PROSITE" id="PS50297">
    <property type="entry name" value="ANK_REP_REGION"/>
    <property type="match status" value="4"/>
</dbReference>
<dbReference type="GO" id="GO:0005249">
    <property type="term" value="F:voltage-gated potassium channel activity"/>
    <property type="evidence" value="ECO:0007669"/>
    <property type="project" value="InterPro"/>
</dbReference>
<evidence type="ECO:0000256" key="5">
    <source>
        <dbReference type="ARBA" id="ARBA00022989"/>
    </source>
</evidence>
<dbReference type="InterPro" id="IPR002110">
    <property type="entry name" value="Ankyrin_rpt"/>
</dbReference>
<evidence type="ECO:0000313" key="12">
    <source>
        <dbReference type="EMBL" id="KAG8459559.1"/>
    </source>
</evidence>
<evidence type="ECO:0000256" key="9">
    <source>
        <dbReference type="SAM" id="MobiDB-lite"/>
    </source>
</evidence>
<dbReference type="Pfam" id="PF00027">
    <property type="entry name" value="cNMP_binding"/>
    <property type="match status" value="2"/>
</dbReference>
<dbReference type="PROSITE" id="PS50088">
    <property type="entry name" value="ANK_REPEAT"/>
    <property type="match status" value="4"/>
</dbReference>
<evidence type="ECO:0000256" key="6">
    <source>
        <dbReference type="ARBA" id="ARBA00023065"/>
    </source>
</evidence>
<dbReference type="PROSITE" id="PS50042">
    <property type="entry name" value="CNMP_BINDING_3"/>
    <property type="match status" value="2"/>
</dbReference>
<name>A0A8J5XF39_DIALT</name>
<feature type="repeat" description="ANK" evidence="8">
    <location>
        <begin position="659"/>
        <end position="691"/>
    </location>
</feature>
<feature type="compositionally biased region" description="Low complexity" evidence="9">
    <location>
        <begin position="8"/>
        <end position="17"/>
    </location>
</feature>
<keyword evidence="13" id="KW-1185">Reference proteome</keyword>
<comment type="subcellular location">
    <subcellularLocation>
        <location evidence="1">Membrane</location>
        <topology evidence="1">Multi-pass membrane protein</topology>
    </subcellularLocation>
</comment>
<dbReference type="Proteomes" id="UP000751190">
    <property type="component" value="Unassembled WGS sequence"/>
</dbReference>
<feature type="domain" description="Cyclic nucleotide-binding" evidence="11">
    <location>
        <begin position="2116"/>
        <end position="2244"/>
    </location>
</feature>